<dbReference type="Proteomes" id="UP001348817">
    <property type="component" value="Plasmid pFA1"/>
</dbReference>
<protein>
    <submittedName>
        <fullName evidence="2">Uncharacterized protein</fullName>
    </submittedName>
</protein>
<keyword evidence="3" id="KW-1185">Reference proteome</keyword>
<dbReference type="KEGG" id="fax:FUAX_33000"/>
<proteinExistence type="predicted"/>
<gene>
    <name evidence="1" type="ORF">FUAX_33000</name>
    <name evidence="2" type="ORF">FUAX_40840</name>
</gene>
<reference evidence="2 3" key="1">
    <citation type="submission" date="2021-12" db="EMBL/GenBank/DDBJ databases">
        <title>Genome sequencing of bacteria with rrn-lacking chromosome and rrn-plasmid.</title>
        <authorList>
            <person name="Anda M."/>
            <person name="Iwasaki W."/>
        </authorList>
    </citation>
    <scope>NUCLEOTIDE SEQUENCE [LARGE SCALE GENOMIC DNA]</scope>
    <source>
        <strain evidence="2 3">DSM 100852</strain>
        <plasmid evidence="2 3">pFA1</plasmid>
    </source>
</reference>
<keyword evidence="2" id="KW-0614">Plasmid</keyword>
<accession>A0AAU9CUI9</accession>
<dbReference type="KEGG" id="fax:FUAX_40840"/>
<evidence type="ECO:0000313" key="1">
    <source>
        <dbReference type="EMBL" id="BDD10868.1"/>
    </source>
</evidence>
<name>A0AAU9CUI9_9BACT</name>
<organism evidence="2 3">
    <name type="scientific">Fulvitalea axinellae</name>
    <dbReference type="NCBI Taxonomy" id="1182444"/>
    <lineage>
        <taxon>Bacteria</taxon>
        <taxon>Pseudomonadati</taxon>
        <taxon>Bacteroidota</taxon>
        <taxon>Cytophagia</taxon>
        <taxon>Cytophagales</taxon>
        <taxon>Persicobacteraceae</taxon>
        <taxon>Fulvitalea</taxon>
    </lineage>
</organism>
<evidence type="ECO:0000313" key="2">
    <source>
        <dbReference type="EMBL" id="BDD11652.1"/>
    </source>
</evidence>
<evidence type="ECO:0000313" key="3">
    <source>
        <dbReference type="Proteomes" id="UP001348817"/>
    </source>
</evidence>
<dbReference type="RefSeq" id="WP_338392396.1">
    <property type="nucleotide sequence ID" value="NZ_AP025314.1"/>
</dbReference>
<dbReference type="Proteomes" id="UP001348817">
    <property type="component" value="Chromosome"/>
</dbReference>
<sequence>METFNTKTAQYSWYELSVIMDGRPIAELTDIEYKTSKELEHVYGAGRNPLFIGEGNKTHEGSMEMLQSGYEAMVAEAKKRGDDDVTDLEVDIIVSYVPKGQTAGGLAAKTTVDRLVGVKFAESGKKFGQGNTHMKVSIPFKCLRIEHRV</sequence>
<dbReference type="AlphaFoldDB" id="A0AAU9CUI9"/>
<dbReference type="EMBL" id="AP025315">
    <property type="protein sequence ID" value="BDD11652.1"/>
    <property type="molecule type" value="Genomic_DNA"/>
</dbReference>
<dbReference type="EMBL" id="AP025314">
    <property type="protein sequence ID" value="BDD10868.1"/>
    <property type="molecule type" value="Genomic_DNA"/>
</dbReference>
<geneLocation type="plasmid" evidence="2 3">
    <name>pFA1</name>
</geneLocation>